<name>A0A9N9XSU0_PHYSR</name>
<dbReference type="PANTHER" id="PTHR13593">
    <property type="match status" value="1"/>
</dbReference>
<dbReference type="PANTHER" id="PTHR13593:SF113">
    <property type="entry name" value="SI:DKEY-266F7.9"/>
    <property type="match status" value="1"/>
</dbReference>
<dbReference type="SMART" id="SM00148">
    <property type="entry name" value="PLCXc"/>
    <property type="match status" value="1"/>
</dbReference>
<dbReference type="InterPro" id="IPR042158">
    <property type="entry name" value="PLCXD1/2/3"/>
</dbReference>
<dbReference type="PROSITE" id="PS50007">
    <property type="entry name" value="PIPLC_X_DOMAIN"/>
    <property type="match status" value="1"/>
</dbReference>
<dbReference type="AlphaFoldDB" id="A0A9N9XSU0"/>
<evidence type="ECO:0000313" key="2">
    <source>
        <dbReference type="EMBL" id="CAG9862987.1"/>
    </source>
</evidence>
<dbReference type="CDD" id="cd08616">
    <property type="entry name" value="PI-PLCXD1c"/>
    <property type="match status" value="1"/>
</dbReference>
<dbReference type="SUPFAM" id="SSF51695">
    <property type="entry name" value="PLC-like phosphodiesterases"/>
    <property type="match status" value="1"/>
</dbReference>
<evidence type="ECO:0000259" key="1">
    <source>
        <dbReference type="SMART" id="SM00148"/>
    </source>
</evidence>
<dbReference type="GO" id="GO:0006629">
    <property type="term" value="P:lipid metabolic process"/>
    <property type="evidence" value="ECO:0007669"/>
    <property type="project" value="InterPro"/>
</dbReference>
<sequence length="395" mass="44086">TSSIFTNKSVFAIPGVALVRIISAEAPEKSLAGALSEAIVEELLIYNANTEAGAFSFRRINRGESSVIPRYTRFSLIVRFPRRIMGNANAKTVDLENWMSLLPGQVKEKPIAEIAIPGSHDSFTAKITDKSDVAPDAEQILKDLSVLGPIVKEVIARWSITQTYMAAGQLLRGIRYFDIRSATKKGTDDIYICHALYSDTVKSCLEEINGFLDKHPKEVVVLDFQHFYGFDEEIHKTYVQLIKSTFGSKIAPNYLQMDSTSLNSLVKAGYQVLIVYRTNDTDFFPSSTFPNPWPNTVSKEDLITSLYKGIANRNSSIPFISQCVLTPDAEFIIAHVFSSLKEKCAIELDNDRCDWIEKQSAGKGGLNIIIADFIELNDNKYVRDVISVNQKVFSN</sequence>
<feature type="domain" description="Phosphatidylinositol-specific phospholipase C X" evidence="1">
    <location>
        <begin position="105"/>
        <end position="277"/>
    </location>
</feature>
<dbReference type="Gene3D" id="3.20.20.190">
    <property type="entry name" value="Phosphatidylinositol (PI) phosphodiesterase"/>
    <property type="match status" value="1"/>
</dbReference>
<accession>A0A9N9XSU0</accession>
<keyword evidence="3" id="KW-1185">Reference proteome</keyword>
<proteinExistence type="predicted"/>
<dbReference type="Pfam" id="PF00388">
    <property type="entry name" value="PI-PLC-X"/>
    <property type="match status" value="1"/>
</dbReference>
<feature type="non-terminal residue" evidence="2">
    <location>
        <position position="1"/>
    </location>
</feature>
<gene>
    <name evidence="2" type="ORF">PHYEVI_LOCUS9288</name>
</gene>
<dbReference type="InterPro" id="IPR051057">
    <property type="entry name" value="PI-PLC_domain"/>
</dbReference>
<dbReference type="EMBL" id="OU900099">
    <property type="protein sequence ID" value="CAG9862987.1"/>
    <property type="molecule type" value="Genomic_DNA"/>
</dbReference>
<dbReference type="Proteomes" id="UP001153712">
    <property type="component" value="Chromosome 6"/>
</dbReference>
<reference evidence="2" key="1">
    <citation type="submission" date="2022-01" db="EMBL/GenBank/DDBJ databases">
        <authorList>
            <person name="King R."/>
        </authorList>
    </citation>
    <scope>NUCLEOTIDE SEQUENCE</scope>
</reference>
<protein>
    <recommendedName>
        <fullName evidence="1">Phosphatidylinositol-specific phospholipase C X domain-containing protein</fullName>
    </recommendedName>
</protein>
<evidence type="ECO:0000313" key="3">
    <source>
        <dbReference type="Proteomes" id="UP001153712"/>
    </source>
</evidence>
<dbReference type="GO" id="GO:0008081">
    <property type="term" value="F:phosphoric diester hydrolase activity"/>
    <property type="evidence" value="ECO:0007669"/>
    <property type="project" value="InterPro"/>
</dbReference>
<dbReference type="InterPro" id="IPR000909">
    <property type="entry name" value="PLipase_C_PInositol-sp_X_dom"/>
</dbReference>
<organism evidence="2 3">
    <name type="scientific">Phyllotreta striolata</name>
    <name type="common">Striped flea beetle</name>
    <name type="synonym">Crioceris striolata</name>
    <dbReference type="NCBI Taxonomy" id="444603"/>
    <lineage>
        <taxon>Eukaryota</taxon>
        <taxon>Metazoa</taxon>
        <taxon>Ecdysozoa</taxon>
        <taxon>Arthropoda</taxon>
        <taxon>Hexapoda</taxon>
        <taxon>Insecta</taxon>
        <taxon>Pterygota</taxon>
        <taxon>Neoptera</taxon>
        <taxon>Endopterygota</taxon>
        <taxon>Coleoptera</taxon>
        <taxon>Polyphaga</taxon>
        <taxon>Cucujiformia</taxon>
        <taxon>Chrysomeloidea</taxon>
        <taxon>Chrysomelidae</taxon>
        <taxon>Galerucinae</taxon>
        <taxon>Alticini</taxon>
        <taxon>Phyllotreta</taxon>
    </lineage>
</organism>
<dbReference type="InterPro" id="IPR017946">
    <property type="entry name" value="PLC-like_Pdiesterase_TIM-brl"/>
</dbReference>
<dbReference type="OrthoDB" id="1046782at2759"/>